<gene>
    <name evidence="1" type="ORF">GALMADRAFT_406137</name>
</gene>
<accession>A0A067T2U5</accession>
<proteinExistence type="predicted"/>
<dbReference type="HOGENOM" id="CLU_2542713_0_0_1"/>
<dbReference type="EMBL" id="KL142376">
    <property type="protein sequence ID" value="KDR77475.1"/>
    <property type="molecule type" value="Genomic_DNA"/>
</dbReference>
<protein>
    <submittedName>
        <fullName evidence="1">Uncharacterized protein</fullName>
    </submittedName>
</protein>
<organism evidence="1 2">
    <name type="scientific">Galerina marginata (strain CBS 339.88)</name>
    <dbReference type="NCBI Taxonomy" id="685588"/>
    <lineage>
        <taxon>Eukaryota</taxon>
        <taxon>Fungi</taxon>
        <taxon>Dikarya</taxon>
        <taxon>Basidiomycota</taxon>
        <taxon>Agaricomycotina</taxon>
        <taxon>Agaricomycetes</taxon>
        <taxon>Agaricomycetidae</taxon>
        <taxon>Agaricales</taxon>
        <taxon>Agaricineae</taxon>
        <taxon>Strophariaceae</taxon>
        <taxon>Galerina</taxon>
    </lineage>
</organism>
<name>A0A067T2U5_GALM3</name>
<dbReference type="AlphaFoldDB" id="A0A067T2U5"/>
<sequence length="83" mass="9758">MFSLCSPCCCCSAGATSSFWLSSPFSQEEERRRRGISEGLLLETWSFHNHCHNLHSEYEIVALSVERHWPRRTYDTDLYRQSQ</sequence>
<keyword evidence="2" id="KW-1185">Reference proteome</keyword>
<dbReference type="Proteomes" id="UP000027222">
    <property type="component" value="Unassembled WGS sequence"/>
</dbReference>
<evidence type="ECO:0000313" key="2">
    <source>
        <dbReference type="Proteomes" id="UP000027222"/>
    </source>
</evidence>
<evidence type="ECO:0000313" key="1">
    <source>
        <dbReference type="EMBL" id="KDR77475.1"/>
    </source>
</evidence>
<reference evidence="2" key="1">
    <citation type="journal article" date="2014" name="Proc. Natl. Acad. Sci. U.S.A.">
        <title>Extensive sampling of basidiomycete genomes demonstrates inadequacy of the white-rot/brown-rot paradigm for wood decay fungi.</title>
        <authorList>
            <person name="Riley R."/>
            <person name="Salamov A.A."/>
            <person name="Brown D.W."/>
            <person name="Nagy L.G."/>
            <person name="Floudas D."/>
            <person name="Held B.W."/>
            <person name="Levasseur A."/>
            <person name="Lombard V."/>
            <person name="Morin E."/>
            <person name="Otillar R."/>
            <person name="Lindquist E.A."/>
            <person name="Sun H."/>
            <person name="LaButti K.M."/>
            <person name="Schmutz J."/>
            <person name="Jabbour D."/>
            <person name="Luo H."/>
            <person name="Baker S.E."/>
            <person name="Pisabarro A.G."/>
            <person name="Walton J.D."/>
            <person name="Blanchette R.A."/>
            <person name="Henrissat B."/>
            <person name="Martin F."/>
            <person name="Cullen D."/>
            <person name="Hibbett D.S."/>
            <person name="Grigoriev I.V."/>
        </authorList>
    </citation>
    <scope>NUCLEOTIDE SEQUENCE [LARGE SCALE GENOMIC DNA]</scope>
    <source>
        <strain evidence="2">CBS 339.88</strain>
    </source>
</reference>